<feature type="signal peptide" evidence="1">
    <location>
        <begin position="1"/>
        <end position="29"/>
    </location>
</feature>
<keyword evidence="1" id="KW-0732">Signal</keyword>
<accession>Q47CP2</accession>
<dbReference type="Pfam" id="PF09673">
    <property type="entry name" value="TrbC_Ftype"/>
    <property type="match status" value="1"/>
</dbReference>
<evidence type="ECO:0008006" key="3">
    <source>
        <dbReference type="Google" id="ProtNLM"/>
    </source>
</evidence>
<proteinExistence type="predicted"/>
<dbReference type="InterPro" id="IPR014113">
    <property type="entry name" value="T4SS_TrbC_subgr"/>
</dbReference>
<sequence length="252" mass="26390">MSATDPHRTLASLILGLSAALVAGSSALAQTTPIVTEADIEQARRETPSVTEQDIELARQKYALPSEAGHRPAPLNSPNIEALPQPATPVPVDLEALARGYAGQSDAMVQAQGLTAGPGLFIFVSLSMPRATLQGLVNQAARAKAAIVIRGFANGSLRATVTQVQGLIGKQQVAIQIDPLAFDRFAISKVPSFVLVRDGTRPVACASGSCAPADSFLRSTGDVSLDYALEHMQRSAPAFAPAAELFLKRLRG</sequence>
<reference evidence="2" key="1">
    <citation type="submission" date="2005-08" db="EMBL/GenBank/DDBJ databases">
        <title>Complete sequence of Dechloromonas aromatica RCB.</title>
        <authorList>
            <person name="Salinero K.K."/>
            <person name="Copeland A."/>
            <person name="Lucas S."/>
            <person name="Lapidus A."/>
            <person name="Barry K."/>
            <person name="Detter J.C."/>
            <person name="Glavina T."/>
            <person name="Hammon N."/>
            <person name="Israni S."/>
            <person name="Pitluck S."/>
            <person name="Di Bartolo G."/>
            <person name="Trong S."/>
            <person name="Schmutz J."/>
            <person name="Larimer F."/>
            <person name="Land M."/>
            <person name="Ivanova N."/>
            <person name="Richardson P."/>
        </authorList>
    </citation>
    <scope>NUCLEOTIDE SEQUENCE</scope>
    <source>
        <strain evidence="2">RCB</strain>
    </source>
</reference>
<dbReference type="STRING" id="159087.Daro_2659"/>
<evidence type="ECO:0000313" key="2">
    <source>
        <dbReference type="EMBL" id="AAZ47389.1"/>
    </source>
</evidence>
<evidence type="ECO:0000256" key="1">
    <source>
        <dbReference type="SAM" id="SignalP"/>
    </source>
</evidence>
<dbReference type="InterPro" id="IPR019106">
    <property type="entry name" value="T4SS_TrbC"/>
</dbReference>
<dbReference type="AlphaFoldDB" id="Q47CP2"/>
<dbReference type="EMBL" id="CP000089">
    <property type="protein sequence ID" value="AAZ47389.1"/>
    <property type="molecule type" value="Genomic_DNA"/>
</dbReference>
<dbReference type="eggNOG" id="ENOG502Z7YC">
    <property type="taxonomic scope" value="Bacteria"/>
</dbReference>
<gene>
    <name evidence="2" type="ordered locus">Daro_2659</name>
</gene>
<dbReference type="OrthoDB" id="8557871at2"/>
<protein>
    <recommendedName>
        <fullName evidence="3">Type-F conjugative transfer system pilin assembly protein TrbC</fullName>
    </recommendedName>
</protein>
<name>Q47CP2_DECAR</name>
<dbReference type="NCBIfam" id="TIGR02742">
    <property type="entry name" value="TrbC_Ftype"/>
    <property type="match status" value="1"/>
</dbReference>
<dbReference type="HOGENOM" id="CLU_1101472_0_0_4"/>
<dbReference type="KEGG" id="dar:Daro_2659"/>
<organism evidence="2">
    <name type="scientific">Dechloromonas aromatica (strain RCB)</name>
    <dbReference type="NCBI Taxonomy" id="159087"/>
    <lineage>
        <taxon>Bacteria</taxon>
        <taxon>Pseudomonadati</taxon>
        <taxon>Pseudomonadota</taxon>
        <taxon>Betaproteobacteria</taxon>
        <taxon>Rhodocyclales</taxon>
        <taxon>Azonexaceae</taxon>
        <taxon>Dechloromonas</taxon>
    </lineage>
</organism>
<feature type="chain" id="PRO_5004233068" description="Type-F conjugative transfer system pilin assembly protein TrbC" evidence="1">
    <location>
        <begin position="30"/>
        <end position="252"/>
    </location>
</feature>